<dbReference type="GO" id="GO:0008270">
    <property type="term" value="F:zinc ion binding"/>
    <property type="evidence" value="ECO:0007669"/>
    <property type="project" value="UniProtKB-KW"/>
</dbReference>
<accession>A0A5C4TCB7</accession>
<dbReference type="GO" id="GO:0003677">
    <property type="term" value="F:DNA binding"/>
    <property type="evidence" value="ECO:0007669"/>
    <property type="project" value="InterPro"/>
</dbReference>
<keyword evidence="3" id="KW-0862">Zinc</keyword>
<dbReference type="PANTHER" id="PTHR30313">
    <property type="entry name" value="DNA PRIMASE"/>
    <property type="match status" value="1"/>
</dbReference>
<protein>
    <recommendedName>
        <fullName evidence="4">Zinc finger CHC2-type domain-containing protein</fullName>
    </recommendedName>
</protein>
<dbReference type="InterPro" id="IPR002694">
    <property type="entry name" value="Znf_CHC2"/>
</dbReference>
<dbReference type="Proteomes" id="UP000307943">
    <property type="component" value="Unassembled WGS sequence"/>
</dbReference>
<dbReference type="GO" id="GO:0005737">
    <property type="term" value="C:cytoplasm"/>
    <property type="evidence" value="ECO:0007669"/>
    <property type="project" value="TreeGrafter"/>
</dbReference>
<comment type="caution">
    <text evidence="5">The sequence shown here is derived from an EMBL/GenBank/DDBJ whole genome shotgun (WGS) entry which is preliminary data.</text>
</comment>
<dbReference type="InterPro" id="IPR036977">
    <property type="entry name" value="DNA_primase_Znf_CHC2"/>
</dbReference>
<feature type="domain" description="Zinc finger CHC2-type" evidence="4">
    <location>
        <begin position="35"/>
        <end position="89"/>
    </location>
</feature>
<keyword evidence="1" id="KW-0479">Metal-binding</keyword>
<gene>
    <name evidence="5" type="ORF">FE784_11970</name>
</gene>
<dbReference type="OrthoDB" id="9803773at2"/>
<dbReference type="EMBL" id="VDCQ01000013">
    <property type="protein sequence ID" value="TNJ66127.1"/>
    <property type="molecule type" value="Genomic_DNA"/>
</dbReference>
<dbReference type="SUPFAM" id="SSF57783">
    <property type="entry name" value="Zinc beta-ribbon"/>
    <property type="match status" value="1"/>
</dbReference>
<dbReference type="GO" id="GO:0006269">
    <property type="term" value="P:DNA replication, synthesis of primer"/>
    <property type="evidence" value="ECO:0007669"/>
    <property type="project" value="TreeGrafter"/>
</dbReference>
<dbReference type="AlphaFoldDB" id="A0A5C4TCB7"/>
<keyword evidence="2" id="KW-0863">Zinc-finger</keyword>
<dbReference type="PANTHER" id="PTHR30313:SF2">
    <property type="entry name" value="DNA PRIMASE"/>
    <property type="match status" value="1"/>
</dbReference>
<reference evidence="5 6" key="1">
    <citation type="submission" date="2019-05" db="EMBL/GenBank/DDBJ databases">
        <title>We sequenced the genome of Paenibacillus hemerocallicola KCTC 33185 for further insight into its adaptation and study the phylogeny of Paenibacillus.</title>
        <authorList>
            <person name="Narsing Rao M.P."/>
        </authorList>
    </citation>
    <scope>NUCLEOTIDE SEQUENCE [LARGE SCALE GENOMIC DNA]</scope>
    <source>
        <strain evidence="5 6">KCTC 33185</strain>
    </source>
</reference>
<evidence type="ECO:0000256" key="2">
    <source>
        <dbReference type="ARBA" id="ARBA00022771"/>
    </source>
</evidence>
<evidence type="ECO:0000313" key="6">
    <source>
        <dbReference type="Proteomes" id="UP000307943"/>
    </source>
</evidence>
<evidence type="ECO:0000313" key="5">
    <source>
        <dbReference type="EMBL" id="TNJ66127.1"/>
    </source>
</evidence>
<keyword evidence="6" id="KW-1185">Reference proteome</keyword>
<evidence type="ECO:0000256" key="1">
    <source>
        <dbReference type="ARBA" id="ARBA00022723"/>
    </source>
</evidence>
<dbReference type="GO" id="GO:0003899">
    <property type="term" value="F:DNA-directed RNA polymerase activity"/>
    <property type="evidence" value="ECO:0007669"/>
    <property type="project" value="InterPro"/>
</dbReference>
<name>A0A5C4TCB7_9BACL</name>
<dbReference type="Gene3D" id="3.90.580.10">
    <property type="entry name" value="Zinc finger, CHC2-type domain"/>
    <property type="match status" value="1"/>
</dbReference>
<dbReference type="Pfam" id="PF01807">
    <property type="entry name" value="Zn_ribbon_DnaG"/>
    <property type="match status" value="1"/>
</dbReference>
<dbReference type="SMART" id="SM00400">
    <property type="entry name" value="ZnF_CHCC"/>
    <property type="match status" value="1"/>
</dbReference>
<evidence type="ECO:0000256" key="3">
    <source>
        <dbReference type="ARBA" id="ARBA00022833"/>
    </source>
</evidence>
<proteinExistence type="predicted"/>
<evidence type="ECO:0000259" key="4">
    <source>
        <dbReference type="SMART" id="SM00400"/>
    </source>
</evidence>
<sequence length="102" mass="11589">MSKISYHDLKRQTLKRFRFFGSGRYVHLTKQGHYLQGLSPFHLEKTPSFNIAPEKQIYKCYGCRAGGNAIQYPMGVEGYTFVEAVKELAKETGVPLGIDENT</sequence>
<organism evidence="5 6">
    <name type="scientific">Paenibacillus hemerocallicola</name>
    <dbReference type="NCBI Taxonomy" id="1172614"/>
    <lineage>
        <taxon>Bacteria</taxon>
        <taxon>Bacillati</taxon>
        <taxon>Bacillota</taxon>
        <taxon>Bacilli</taxon>
        <taxon>Bacillales</taxon>
        <taxon>Paenibacillaceae</taxon>
        <taxon>Paenibacillus</taxon>
    </lineage>
</organism>
<dbReference type="InterPro" id="IPR050219">
    <property type="entry name" value="DnaG_primase"/>
</dbReference>